<reference evidence="2 3" key="1">
    <citation type="submission" date="2019-05" db="EMBL/GenBank/DDBJ databases">
        <title>Another draft genome of Portunus trituberculatus and its Hox gene families provides insights of decapod evolution.</title>
        <authorList>
            <person name="Jeong J.-H."/>
            <person name="Song I."/>
            <person name="Kim S."/>
            <person name="Choi T."/>
            <person name="Kim D."/>
            <person name="Ryu S."/>
            <person name="Kim W."/>
        </authorList>
    </citation>
    <scope>NUCLEOTIDE SEQUENCE [LARGE SCALE GENOMIC DNA]</scope>
    <source>
        <tissue evidence="2">Muscle</tissue>
    </source>
</reference>
<protein>
    <recommendedName>
        <fullName evidence="4">Secreted protein</fullName>
    </recommendedName>
</protein>
<dbReference type="EMBL" id="VSRR010002603">
    <property type="protein sequence ID" value="MPC32310.1"/>
    <property type="molecule type" value="Genomic_DNA"/>
</dbReference>
<sequence>MGLATLRLLSSSWILGWVVGGEALEVRTTKSSDTCNGTSSLHALGVTATGPTLWPPANAFMEVKP</sequence>
<comment type="caution">
    <text evidence="2">The sequence shown here is derived from an EMBL/GenBank/DDBJ whole genome shotgun (WGS) entry which is preliminary data.</text>
</comment>
<evidence type="ECO:0000313" key="2">
    <source>
        <dbReference type="EMBL" id="MPC32310.1"/>
    </source>
</evidence>
<keyword evidence="1" id="KW-0732">Signal</keyword>
<feature type="chain" id="PRO_5022684790" description="Secreted protein" evidence="1">
    <location>
        <begin position="24"/>
        <end position="65"/>
    </location>
</feature>
<evidence type="ECO:0008006" key="4">
    <source>
        <dbReference type="Google" id="ProtNLM"/>
    </source>
</evidence>
<organism evidence="2 3">
    <name type="scientific">Portunus trituberculatus</name>
    <name type="common">Swimming crab</name>
    <name type="synonym">Neptunus trituberculatus</name>
    <dbReference type="NCBI Taxonomy" id="210409"/>
    <lineage>
        <taxon>Eukaryota</taxon>
        <taxon>Metazoa</taxon>
        <taxon>Ecdysozoa</taxon>
        <taxon>Arthropoda</taxon>
        <taxon>Crustacea</taxon>
        <taxon>Multicrustacea</taxon>
        <taxon>Malacostraca</taxon>
        <taxon>Eumalacostraca</taxon>
        <taxon>Eucarida</taxon>
        <taxon>Decapoda</taxon>
        <taxon>Pleocyemata</taxon>
        <taxon>Brachyura</taxon>
        <taxon>Eubrachyura</taxon>
        <taxon>Portunoidea</taxon>
        <taxon>Portunidae</taxon>
        <taxon>Portuninae</taxon>
        <taxon>Portunus</taxon>
    </lineage>
</organism>
<dbReference type="Proteomes" id="UP000324222">
    <property type="component" value="Unassembled WGS sequence"/>
</dbReference>
<name>A0A5B7EDE2_PORTR</name>
<keyword evidence="3" id="KW-1185">Reference proteome</keyword>
<dbReference type="AlphaFoldDB" id="A0A5B7EDE2"/>
<feature type="signal peptide" evidence="1">
    <location>
        <begin position="1"/>
        <end position="23"/>
    </location>
</feature>
<evidence type="ECO:0000256" key="1">
    <source>
        <dbReference type="SAM" id="SignalP"/>
    </source>
</evidence>
<gene>
    <name evidence="2" type="ORF">E2C01_025620</name>
</gene>
<accession>A0A5B7EDE2</accession>
<evidence type="ECO:0000313" key="3">
    <source>
        <dbReference type="Proteomes" id="UP000324222"/>
    </source>
</evidence>
<proteinExistence type="predicted"/>